<evidence type="ECO:0000256" key="6">
    <source>
        <dbReference type="SAM" id="Phobius"/>
    </source>
</evidence>
<feature type="transmembrane region" description="Helical" evidence="6">
    <location>
        <begin position="416"/>
        <end position="438"/>
    </location>
</feature>
<dbReference type="Proteomes" id="UP000466104">
    <property type="component" value="Unassembled WGS sequence"/>
</dbReference>
<dbReference type="PANTHER" id="PTHR30250">
    <property type="entry name" value="PST FAMILY PREDICTED COLANIC ACID TRANSPORTER"/>
    <property type="match status" value="1"/>
</dbReference>
<evidence type="ECO:0000256" key="2">
    <source>
        <dbReference type="ARBA" id="ARBA00022475"/>
    </source>
</evidence>
<dbReference type="RefSeq" id="WP_326833192.1">
    <property type="nucleotide sequence ID" value="NZ_VUMG01000001.1"/>
</dbReference>
<keyword evidence="5 6" id="KW-0472">Membrane</keyword>
<comment type="caution">
    <text evidence="7">The sequence shown here is derived from an EMBL/GenBank/DDBJ whole genome shotgun (WGS) entry which is preliminary data.</text>
</comment>
<feature type="transmembrane region" description="Helical" evidence="6">
    <location>
        <begin position="146"/>
        <end position="168"/>
    </location>
</feature>
<feature type="transmembrane region" description="Helical" evidence="6">
    <location>
        <begin position="324"/>
        <end position="342"/>
    </location>
</feature>
<evidence type="ECO:0000313" key="7">
    <source>
        <dbReference type="EMBL" id="MSS44489.1"/>
    </source>
</evidence>
<dbReference type="GO" id="GO:0005886">
    <property type="term" value="C:plasma membrane"/>
    <property type="evidence" value="ECO:0007669"/>
    <property type="project" value="UniProtKB-SubCell"/>
</dbReference>
<evidence type="ECO:0000256" key="4">
    <source>
        <dbReference type="ARBA" id="ARBA00022989"/>
    </source>
</evidence>
<feature type="transmembrane region" description="Helical" evidence="6">
    <location>
        <begin position="72"/>
        <end position="91"/>
    </location>
</feature>
<dbReference type="PANTHER" id="PTHR30250:SF28">
    <property type="entry name" value="POLYSACCHARIDE BIOSYNTHESIS PROTEIN"/>
    <property type="match status" value="1"/>
</dbReference>
<sequence length="469" mass="51554">MTNTTTEPTPAESGVTSTAGGKRVRFPRVHAYIQRHEFLASVTKVIGGTGTAQLIAALATLYVTHHIDPSDWGIYGAIMAVSQFVIPAAALRYDMAIVLPRDDSEAKRVLRLATRINVIVSTLAMLAMIPLGPYLSGLLGKPEARWWLLAVGPIVFTYAQVSVVNYWANRRKHFGVIGTNALWCQSTTAVGRIASCMVSLGAFGQVIATFLGKCLALSNFRRRLGPDLRSVEEAEIPLRTLMRKYRQLPLLTAPNVIVDAIRQQGVNMIIMVKFSTSGYGRFSIAWTLMQMPASVINQALSQVFFQKLSVSDAGRFYETVKKSVVRSFLIGIVPFGLLYLLIPPVLPWLLGAKFHQSADIAVALVPWLFVNFVTSPISNMFIVTRNNAIALIFAIIYAVVPLTYLNLSTLSIVGTIYQMSFIMAGLLVFYIGLALVVAKRYDRKNAKVDGEVEAAQEAEIACEDENNRS</sequence>
<feature type="transmembrane region" description="Helical" evidence="6">
    <location>
        <begin position="386"/>
        <end position="404"/>
    </location>
</feature>
<feature type="transmembrane region" description="Helical" evidence="6">
    <location>
        <begin position="354"/>
        <end position="374"/>
    </location>
</feature>
<evidence type="ECO:0000256" key="3">
    <source>
        <dbReference type="ARBA" id="ARBA00022692"/>
    </source>
</evidence>
<organism evidence="7 8">
    <name type="scientific">Cutibacterium porci</name>
    <dbReference type="NCBI Taxonomy" id="2605781"/>
    <lineage>
        <taxon>Bacteria</taxon>
        <taxon>Bacillati</taxon>
        <taxon>Actinomycetota</taxon>
        <taxon>Actinomycetes</taxon>
        <taxon>Propionibacteriales</taxon>
        <taxon>Propionibacteriaceae</taxon>
        <taxon>Cutibacterium</taxon>
    </lineage>
</organism>
<gene>
    <name evidence="7" type="ORF">FYJ43_00080</name>
</gene>
<accession>A0A7K0J3J3</accession>
<proteinExistence type="predicted"/>
<reference evidence="7 8" key="1">
    <citation type="submission" date="2019-08" db="EMBL/GenBank/DDBJ databases">
        <title>In-depth cultivation of the pig gut microbiome towards novel bacterial diversity and tailored functional studies.</title>
        <authorList>
            <person name="Wylensek D."/>
            <person name="Hitch T.C.A."/>
            <person name="Clavel T."/>
        </authorList>
    </citation>
    <scope>NUCLEOTIDE SEQUENCE [LARGE SCALE GENOMIC DNA]</scope>
    <source>
        <strain evidence="7 8">WCA-380-WT-3A</strain>
    </source>
</reference>
<dbReference type="Pfam" id="PF13440">
    <property type="entry name" value="Polysacc_synt_3"/>
    <property type="match status" value="1"/>
</dbReference>
<dbReference type="EMBL" id="VUMG01000001">
    <property type="protein sequence ID" value="MSS44489.1"/>
    <property type="molecule type" value="Genomic_DNA"/>
</dbReference>
<name>A0A7K0J3J3_9ACTN</name>
<keyword evidence="4 6" id="KW-1133">Transmembrane helix</keyword>
<protein>
    <submittedName>
        <fullName evidence="7">Oligosaccharide flippase family protein</fullName>
    </submittedName>
</protein>
<comment type="subcellular location">
    <subcellularLocation>
        <location evidence="1">Cell membrane</location>
        <topology evidence="1">Multi-pass membrane protein</topology>
    </subcellularLocation>
</comment>
<keyword evidence="3 6" id="KW-0812">Transmembrane</keyword>
<keyword evidence="8" id="KW-1185">Reference proteome</keyword>
<dbReference type="InterPro" id="IPR050833">
    <property type="entry name" value="Poly_Biosynth_Transport"/>
</dbReference>
<dbReference type="AlphaFoldDB" id="A0A7K0J3J3"/>
<feature type="transmembrane region" description="Helical" evidence="6">
    <location>
        <begin position="112"/>
        <end position="134"/>
    </location>
</feature>
<evidence type="ECO:0000256" key="5">
    <source>
        <dbReference type="ARBA" id="ARBA00023136"/>
    </source>
</evidence>
<evidence type="ECO:0000313" key="8">
    <source>
        <dbReference type="Proteomes" id="UP000466104"/>
    </source>
</evidence>
<evidence type="ECO:0000256" key="1">
    <source>
        <dbReference type="ARBA" id="ARBA00004651"/>
    </source>
</evidence>
<keyword evidence="2" id="KW-1003">Cell membrane</keyword>